<dbReference type="InParanoid" id="A0CTD3"/>
<dbReference type="OMA" id="FRNYQEI"/>
<organism evidence="1 2">
    <name type="scientific">Paramecium tetraurelia</name>
    <dbReference type="NCBI Taxonomy" id="5888"/>
    <lineage>
        <taxon>Eukaryota</taxon>
        <taxon>Sar</taxon>
        <taxon>Alveolata</taxon>
        <taxon>Ciliophora</taxon>
        <taxon>Intramacronucleata</taxon>
        <taxon>Oligohymenophorea</taxon>
        <taxon>Peniculida</taxon>
        <taxon>Parameciidae</taxon>
        <taxon>Paramecium</taxon>
    </lineage>
</organism>
<accession>A0CTD3</accession>
<gene>
    <name evidence="1" type="ORF">GSPATT00010284001</name>
</gene>
<protein>
    <submittedName>
        <fullName evidence="1">Uncharacterized protein</fullName>
    </submittedName>
</protein>
<dbReference type="Proteomes" id="UP000000600">
    <property type="component" value="Unassembled WGS sequence"/>
</dbReference>
<dbReference type="AlphaFoldDB" id="A0CTD3"/>
<proteinExistence type="predicted"/>
<reference evidence="1 2" key="1">
    <citation type="journal article" date="2006" name="Nature">
        <title>Global trends of whole-genome duplications revealed by the ciliate Paramecium tetraurelia.</title>
        <authorList>
            <consortium name="Genoscope"/>
            <person name="Aury J.-M."/>
            <person name="Jaillon O."/>
            <person name="Duret L."/>
            <person name="Noel B."/>
            <person name="Jubin C."/>
            <person name="Porcel B.M."/>
            <person name="Segurens B."/>
            <person name="Daubin V."/>
            <person name="Anthouard V."/>
            <person name="Aiach N."/>
            <person name="Arnaiz O."/>
            <person name="Billaut A."/>
            <person name="Beisson J."/>
            <person name="Blanc I."/>
            <person name="Bouhouche K."/>
            <person name="Camara F."/>
            <person name="Duharcourt S."/>
            <person name="Guigo R."/>
            <person name="Gogendeau D."/>
            <person name="Katinka M."/>
            <person name="Keller A.-M."/>
            <person name="Kissmehl R."/>
            <person name="Klotz C."/>
            <person name="Koll F."/>
            <person name="Le Moue A."/>
            <person name="Lepere C."/>
            <person name="Malinsky S."/>
            <person name="Nowacki M."/>
            <person name="Nowak J.K."/>
            <person name="Plattner H."/>
            <person name="Poulain J."/>
            <person name="Ruiz F."/>
            <person name="Serrano V."/>
            <person name="Zagulski M."/>
            <person name="Dessen P."/>
            <person name="Betermier M."/>
            <person name="Weissenbach J."/>
            <person name="Scarpelli C."/>
            <person name="Schachter V."/>
            <person name="Sperling L."/>
            <person name="Meyer E."/>
            <person name="Cohen J."/>
            <person name="Wincker P."/>
        </authorList>
    </citation>
    <scope>NUCLEOTIDE SEQUENCE [LARGE SCALE GENOMIC DNA]</scope>
    <source>
        <strain evidence="1 2">Stock d4-2</strain>
    </source>
</reference>
<dbReference type="KEGG" id="ptm:GSPATT00010284001"/>
<sequence length="497" mass="58651">MKNELQALYDQGQSKKTDPTNIGIFIPNFLNKLIALKKMIGSAYEQGRFIAQEEDLFGNKTEFDDDFLRALTLNQWNQFLAVNIEVTLLQPDQQMLSFSKRIDIIQNFLLSFVNSKSNGLAFYSYLDQIYVKYNIYLPNAITLKMMNHSETNHLIQIIDERYRLMELQIMSYKDQLLSALALDQQEIQEYFPQQLDLYYNYKNDNIQIPIDQSLKYESLIARECEIFQDQIQIDGGEQRSINTLSETDQEIAKNGNNNSQILQNLNYRVKVYTVEARVGLLNQGHFRNYQEILGGELFQEFERQPITQQIQRKLEFEDSIHIPQADPRYKNVLQEQLPDVSISILRRLLILKEALLIIIENQRQLANLKFKGKLSVLVKIRFCNVLGTRPIFIMRKIKKEKKQIDDKNHIHNYKIIKSLIYVLFFKDRYDDEIRPIHHLCCEFLHSFCQGEPDNSQDSDQETEDSRYILKNLPDIDKYLVKLEKLILLINKIYCVPF</sequence>
<keyword evidence="2" id="KW-1185">Reference proteome</keyword>
<evidence type="ECO:0000313" key="2">
    <source>
        <dbReference type="Proteomes" id="UP000000600"/>
    </source>
</evidence>
<name>A0CTD3_PARTE</name>
<dbReference type="RefSeq" id="XP_001441447.1">
    <property type="nucleotide sequence ID" value="XM_001441410.1"/>
</dbReference>
<dbReference type="HOGENOM" id="CLU_549168_0_0_1"/>
<dbReference type="GeneID" id="5027232"/>
<dbReference type="EMBL" id="CT868174">
    <property type="protein sequence ID" value="CAK74050.1"/>
    <property type="molecule type" value="Genomic_DNA"/>
</dbReference>
<dbReference type="OrthoDB" id="310427at2759"/>
<evidence type="ECO:0000313" key="1">
    <source>
        <dbReference type="EMBL" id="CAK74050.1"/>
    </source>
</evidence>